<proteinExistence type="predicted"/>
<dbReference type="GO" id="GO:0016405">
    <property type="term" value="F:CoA-ligase activity"/>
    <property type="evidence" value="ECO:0007669"/>
    <property type="project" value="TreeGrafter"/>
</dbReference>
<reference evidence="3 4" key="1">
    <citation type="journal article" date="2017" name="Biotechnol. Biofuels">
        <title>Differential beta-glucosidase expression as a function of carbon source availability in Talaromyces amestolkiae: a genomic and proteomic approach.</title>
        <authorList>
            <person name="de Eugenio L.I."/>
            <person name="Mendez-Liter J.A."/>
            <person name="Nieto-Dominguez M."/>
            <person name="Alonso L."/>
            <person name="Gil-Munoz J."/>
            <person name="Barriuso J."/>
            <person name="Prieto A."/>
            <person name="Martinez M.J."/>
        </authorList>
    </citation>
    <scope>NUCLEOTIDE SEQUENCE [LARGE SCALE GENOMIC DNA]</scope>
    <source>
        <strain evidence="3 4">CIB</strain>
    </source>
</reference>
<feature type="domain" description="AMP-dependent synthetase/ligase" evidence="1">
    <location>
        <begin position="30"/>
        <end position="404"/>
    </location>
</feature>
<dbReference type="RefSeq" id="XP_040732349.1">
    <property type="nucleotide sequence ID" value="XM_040876146.1"/>
</dbReference>
<dbReference type="SUPFAM" id="SSF56801">
    <property type="entry name" value="Acetyl-CoA synthetase-like"/>
    <property type="match status" value="1"/>
</dbReference>
<name>A0A364KWC3_TALAM</name>
<dbReference type="InterPro" id="IPR025110">
    <property type="entry name" value="AMP-bd_C"/>
</dbReference>
<dbReference type="OrthoDB" id="6509636at2759"/>
<dbReference type="InterPro" id="IPR020845">
    <property type="entry name" value="AMP-binding_CS"/>
</dbReference>
<dbReference type="PANTHER" id="PTHR24096">
    <property type="entry name" value="LONG-CHAIN-FATTY-ACID--COA LIGASE"/>
    <property type="match status" value="1"/>
</dbReference>
<dbReference type="Proteomes" id="UP000249363">
    <property type="component" value="Unassembled WGS sequence"/>
</dbReference>
<protein>
    <recommendedName>
        <fullName evidence="5">AMP-dependent synthetase/ligase domain-containing protein</fullName>
    </recommendedName>
</protein>
<dbReference type="Pfam" id="PF13193">
    <property type="entry name" value="AMP-binding_C"/>
    <property type="match status" value="1"/>
</dbReference>
<organism evidence="3 4">
    <name type="scientific">Talaromyces amestolkiae</name>
    <dbReference type="NCBI Taxonomy" id="1196081"/>
    <lineage>
        <taxon>Eukaryota</taxon>
        <taxon>Fungi</taxon>
        <taxon>Dikarya</taxon>
        <taxon>Ascomycota</taxon>
        <taxon>Pezizomycotina</taxon>
        <taxon>Eurotiomycetes</taxon>
        <taxon>Eurotiomycetidae</taxon>
        <taxon>Eurotiales</taxon>
        <taxon>Trichocomaceae</taxon>
        <taxon>Talaromyces</taxon>
        <taxon>Talaromyces sect. Talaromyces</taxon>
    </lineage>
</organism>
<dbReference type="InterPro" id="IPR000873">
    <property type="entry name" value="AMP-dep_synth/lig_dom"/>
</dbReference>
<dbReference type="PANTHER" id="PTHR24096:SF265">
    <property type="entry name" value="ENZYME, PUTATIVE (AFU_ORTHOLOGUE AFUA_5G14270)-RELATED"/>
    <property type="match status" value="1"/>
</dbReference>
<accession>A0A364KWC3</accession>
<evidence type="ECO:0000259" key="1">
    <source>
        <dbReference type="Pfam" id="PF00501"/>
    </source>
</evidence>
<dbReference type="GeneID" id="63793061"/>
<sequence>MEQKTSTSELPRIPTEDLASWVFNGPQYDREKPILIDPANPSRSVSFNQARELVGKLATGFKRAGLKVGDCVLVNSGNDIYYPVLLLGVIAAGGVFAGTNPGYKHRELTHHIKISKARFLISGPEPLSESLAAADATGLPRDRTWVFDTWEEDFVAPKDVRSWKTLFEAEESSGDWHRFDDLETSKRTPAAIQFSSGTTGLPKGAILSHYNLVAQHTLVYDTNPRPYQISRLIPLPLFHIGCGPVTNTSIDFNSALRAGVPTYIMRRFDVTKYFQYVQKYQITDLMVVPPIVVALIKSPLLDDPQYMKSVKFGLSGAAPLDVITQNELRKKLPGVAFTQIFGMTETTCLAMITPYGEDDDTGSVGRPIPGLEVKLVDDDGTQVTKPNIRGEIWLRGPTIFNGYFENEQANKESFDEEGWFKSGDVAYFSEEYKFYVVDRKKELIKVRGFQVAPPELEAVLLSHPQVVDAAVIGVRFPGIVDEHPMAYVVARDKANLPDPEELKAFLAERLIKYKWLTGGVRIVDAIPKTPSGKILKKVLREEAAALVRAANGSRL</sequence>
<dbReference type="Gene3D" id="3.30.300.30">
    <property type="match status" value="1"/>
</dbReference>
<dbReference type="STRING" id="1196081.A0A364KWC3"/>
<evidence type="ECO:0000259" key="2">
    <source>
        <dbReference type="Pfam" id="PF13193"/>
    </source>
</evidence>
<dbReference type="AlphaFoldDB" id="A0A364KWC3"/>
<gene>
    <name evidence="3" type="ORF">BHQ10_003845</name>
</gene>
<dbReference type="CDD" id="cd05911">
    <property type="entry name" value="Firefly_Luc_like"/>
    <property type="match status" value="1"/>
</dbReference>
<dbReference type="Gene3D" id="3.40.50.12780">
    <property type="entry name" value="N-terminal domain of ligase-like"/>
    <property type="match status" value="1"/>
</dbReference>
<dbReference type="GO" id="GO:0019748">
    <property type="term" value="P:secondary metabolic process"/>
    <property type="evidence" value="ECO:0007669"/>
    <property type="project" value="TreeGrafter"/>
</dbReference>
<dbReference type="InterPro" id="IPR042099">
    <property type="entry name" value="ANL_N_sf"/>
</dbReference>
<dbReference type="PROSITE" id="PS00455">
    <property type="entry name" value="AMP_BINDING"/>
    <property type="match status" value="1"/>
</dbReference>
<dbReference type="Pfam" id="PF00501">
    <property type="entry name" value="AMP-binding"/>
    <property type="match status" value="1"/>
</dbReference>
<comment type="caution">
    <text evidence="3">The sequence shown here is derived from an EMBL/GenBank/DDBJ whole genome shotgun (WGS) entry which is preliminary data.</text>
</comment>
<keyword evidence="4" id="KW-1185">Reference proteome</keyword>
<dbReference type="EMBL" id="MIKG01000006">
    <property type="protein sequence ID" value="RAO67833.1"/>
    <property type="molecule type" value="Genomic_DNA"/>
</dbReference>
<evidence type="ECO:0000313" key="3">
    <source>
        <dbReference type="EMBL" id="RAO67833.1"/>
    </source>
</evidence>
<evidence type="ECO:0008006" key="5">
    <source>
        <dbReference type="Google" id="ProtNLM"/>
    </source>
</evidence>
<feature type="domain" description="AMP-binding enzyme C-terminal" evidence="2">
    <location>
        <begin position="455"/>
        <end position="533"/>
    </location>
</feature>
<evidence type="ECO:0000313" key="4">
    <source>
        <dbReference type="Proteomes" id="UP000249363"/>
    </source>
</evidence>
<dbReference type="InterPro" id="IPR045851">
    <property type="entry name" value="AMP-bd_C_sf"/>
</dbReference>